<evidence type="ECO:0000256" key="1">
    <source>
        <dbReference type="SAM" id="SignalP"/>
    </source>
</evidence>
<keyword evidence="3" id="KW-1185">Reference proteome</keyword>
<dbReference type="RefSeq" id="WP_205702731.1">
    <property type="nucleotide sequence ID" value="NZ_SACR01000005.1"/>
</dbReference>
<dbReference type="EMBL" id="SACR01000005">
    <property type="protein sequence ID" value="RVU44518.1"/>
    <property type="molecule type" value="Genomic_DNA"/>
</dbReference>
<feature type="chain" id="PRO_5019430481" description="PEP-CTERM sorting domain-containing protein" evidence="1">
    <location>
        <begin position="27"/>
        <end position="269"/>
    </location>
</feature>
<dbReference type="Proteomes" id="UP000285575">
    <property type="component" value="Unassembled WGS sequence"/>
</dbReference>
<evidence type="ECO:0000313" key="2">
    <source>
        <dbReference type="EMBL" id="RVU44518.1"/>
    </source>
</evidence>
<accession>A0A437RCJ2</accession>
<evidence type="ECO:0000313" key="3">
    <source>
        <dbReference type="Proteomes" id="UP000285575"/>
    </source>
</evidence>
<keyword evidence="1" id="KW-0732">Signal</keyword>
<protein>
    <recommendedName>
        <fullName evidence="4">PEP-CTERM sorting domain-containing protein</fullName>
    </recommendedName>
</protein>
<organism evidence="2 3">
    <name type="scientific">Rubrivivax rivuli</name>
    <dbReference type="NCBI Taxonomy" id="1862385"/>
    <lineage>
        <taxon>Bacteria</taxon>
        <taxon>Pseudomonadati</taxon>
        <taxon>Pseudomonadota</taxon>
        <taxon>Betaproteobacteria</taxon>
        <taxon>Burkholderiales</taxon>
        <taxon>Sphaerotilaceae</taxon>
        <taxon>Rubrivivax</taxon>
    </lineage>
</organism>
<name>A0A437RCJ2_9BURK</name>
<gene>
    <name evidence="2" type="ORF">EOE66_17805</name>
</gene>
<sequence>MPATARSVAATLGLASALVLSATAHAAPTSITYTSKFAVFHNTATGELVSAQRVQDGTSSSFSVEAFDGSLGTLLAVDLSYNARWTTNASLMGYAGTSGCGAACLREAPEADVAVLGRNAALFALFMSGPGAAETLWQRTVNSSLLSCEATAAGEAECQAWSTSQGTGWGGASSSNRRSFTLARFVQSESVQHIDFTARTTGTVDIQACSLGTSPVVAYCRGQSAGWLNGTLSITYTFEAAQQAVPLPSTLALLLAAGGLLAWQRRRAA</sequence>
<feature type="signal peptide" evidence="1">
    <location>
        <begin position="1"/>
        <end position="26"/>
    </location>
</feature>
<proteinExistence type="predicted"/>
<reference evidence="2 3" key="1">
    <citation type="submission" date="2019-01" db="EMBL/GenBank/DDBJ databases">
        <authorList>
            <person name="Chen W.-M."/>
        </authorList>
    </citation>
    <scope>NUCLEOTIDE SEQUENCE [LARGE SCALE GENOMIC DNA]</scope>
    <source>
        <strain evidence="2 3">KYPY4</strain>
    </source>
</reference>
<evidence type="ECO:0008006" key="4">
    <source>
        <dbReference type="Google" id="ProtNLM"/>
    </source>
</evidence>
<comment type="caution">
    <text evidence="2">The sequence shown here is derived from an EMBL/GenBank/DDBJ whole genome shotgun (WGS) entry which is preliminary data.</text>
</comment>
<dbReference type="AlphaFoldDB" id="A0A437RCJ2"/>